<dbReference type="STRING" id="1423715.FD25_GL002028"/>
<evidence type="ECO:0000313" key="2">
    <source>
        <dbReference type="Proteomes" id="UP000051955"/>
    </source>
</evidence>
<dbReference type="PATRIC" id="fig|1423715.3.peg.2081"/>
<organism evidence="1 2">
    <name type="scientific">Levilactobacillus acidifarinae DSM 19394 = JCM 15949</name>
    <dbReference type="NCBI Taxonomy" id="1423715"/>
    <lineage>
        <taxon>Bacteria</taxon>
        <taxon>Bacillati</taxon>
        <taxon>Bacillota</taxon>
        <taxon>Bacilli</taxon>
        <taxon>Lactobacillales</taxon>
        <taxon>Lactobacillaceae</taxon>
        <taxon>Levilactobacillus</taxon>
    </lineage>
</organism>
<sequence length="152" mass="17006">MESGADKVLKKLTMQKRRLKQLNAAEVSVGAIKPVPEHTPEELQKIVRYNEFGTSKIPARSFLRGAVYRNSKHGWRFVSREAVKGVVEGRLTGNAAYKLVGKRMVQDVRHQIDIVSPANAPSTIKKKGRDQPLVDTGGLYRSIDKEVLKRGQ</sequence>
<evidence type="ECO:0000313" key="1">
    <source>
        <dbReference type="EMBL" id="KRK96531.1"/>
    </source>
</evidence>
<accession>A0A0R1LSG0</accession>
<keyword evidence="2" id="KW-1185">Reference proteome</keyword>
<gene>
    <name evidence="1" type="ORF">FD25_GL002028</name>
</gene>
<protein>
    <submittedName>
        <fullName evidence="1">Uncharacterized protein</fullName>
    </submittedName>
</protein>
<proteinExistence type="predicted"/>
<comment type="caution">
    <text evidence="1">The sequence shown here is derived from an EMBL/GenBank/DDBJ whole genome shotgun (WGS) entry which is preliminary data.</text>
</comment>
<dbReference type="AlphaFoldDB" id="A0A0R1LSG0"/>
<dbReference type="EMBL" id="AZDV01000003">
    <property type="protein sequence ID" value="KRK96531.1"/>
    <property type="molecule type" value="Genomic_DNA"/>
</dbReference>
<name>A0A0R1LSG0_9LACO</name>
<dbReference type="Proteomes" id="UP000051955">
    <property type="component" value="Unassembled WGS sequence"/>
</dbReference>
<reference evidence="1 2" key="1">
    <citation type="journal article" date="2015" name="Genome Announc.">
        <title>Expanding the biotechnology potential of lactobacilli through comparative genomics of 213 strains and associated genera.</title>
        <authorList>
            <person name="Sun Z."/>
            <person name="Harris H.M."/>
            <person name="McCann A."/>
            <person name="Guo C."/>
            <person name="Argimon S."/>
            <person name="Zhang W."/>
            <person name="Yang X."/>
            <person name="Jeffery I.B."/>
            <person name="Cooney J.C."/>
            <person name="Kagawa T.F."/>
            <person name="Liu W."/>
            <person name="Song Y."/>
            <person name="Salvetti E."/>
            <person name="Wrobel A."/>
            <person name="Rasinkangas P."/>
            <person name="Parkhill J."/>
            <person name="Rea M.C."/>
            <person name="O'Sullivan O."/>
            <person name="Ritari J."/>
            <person name="Douillard F.P."/>
            <person name="Paul Ross R."/>
            <person name="Yang R."/>
            <person name="Briner A.E."/>
            <person name="Felis G.E."/>
            <person name="de Vos W.M."/>
            <person name="Barrangou R."/>
            <person name="Klaenhammer T.R."/>
            <person name="Caufield P.W."/>
            <person name="Cui Y."/>
            <person name="Zhang H."/>
            <person name="O'Toole P.W."/>
        </authorList>
    </citation>
    <scope>NUCLEOTIDE SEQUENCE [LARGE SCALE GENOMIC DNA]</scope>
    <source>
        <strain evidence="1 2">DSM 19394</strain>
    </source>
</reference>